<dbReference type="eggNOG" id="ENOG5033XH7">
    <property type="taxonomic scope" value="Bacteria"/>
</dbReference>
<dbReference type="PROSITE" id="PS51257">
    <property type="entry name" value="PROKAR_LIPOPROTEIN"/>
    <property type="match status" value="1"/>
</dbReference>
<evidence type="ECO:0000313" key="1">
    <source>
        <dbReference type="EMBL" id="ABA90268.1"/>
    </source>
</evidence>
<keyword evidence="2" id="KW-1185">Reference proteome</keyword>
<evidence type="ECO:0000313" key="2">
    <source>
        <dbReference type="Proteomes" id="UP000002534"/>
    </source>
</evidence>
<reference evidence="1 2" key="2">
    <citation type="journal article" date="2012" name="BMC Genomics">
        <title>The genome of Pelobacter carbinolicus reveals surprising metabolic capabilities and physiological features.</title>
        <authorList>
            <person name="Aklujkar M."/>
            <person name="Haveman S.A."/>
            <person name="Didonato R.Jr."/>
            <person name="Chertkov O."/>
            <person name="Han C.S."/>
            <person name="Land M.L."/>
            <person name="Brown P."/>
            <person name="Lovley D.R."/>
        </authorList>
    </citation>
    <scope>NUCLEOTIDE SEQUENCE [LARGE SCALE GENOMIC DNA]</scope>
    <source>
        <strain evidence="2">DSM 2380 / NBRC 103641 / GraBd1</strain>
    </source>
</reference>
<organism evidence="1 2">
    <name type="scientific">Syntrophotalea carbinolica (strain DSM 2380 / NBRC 103641 / GraBd1)</name>
    <name type="common">Pelobacter carbinolicus</name>
    <dbReference type="NCBI Taxonomy" id="338963"/>
    <lineage>
        <taxon>Bacteria</taxon>
        <taxon>Pseudomonadati</taxon>
        <taxon>Thermodesulfobacteriota</taxon>
        <taxon>Desulfuromonadia</taxon>
        <taxon>Desulfuromonadales</taxon>
        <taxon>Syntrophotaleaceae</taxon>
        <taxon>Syntrophotalea</taxon>
    </lineage>
</organism>
<dbReference type="OrthoDB" id="9794239at2"/>
<dbReference type="RefSeq" id="WP_011342821.1">
    <property type="nucleotide sequence ID" value="NC_007498.2"/>
</dbReference>
<sequence length="170" mass="19356">MKSIMIFLSLAVLLFSGCKYESPLTEEHSIAIDSAVLGWWERIPKEGEKATQDDRMVILKYSDTEYLVSFPTGNNGTYFRAYPIKIGGVNCVQLQVIGDNDGSPAPYDLRFNVVSYQLAGDKLKIENINEELVDDNLKTTYELRASFLKHKDNKELFNNASVYRRIEEDS</sequence>
<dbReference type="EMBL" id="CP000142">
    <property type="protein sequence ID" value="ABA90268.1"/>
    <property type="molecule type" value="Genomic_DNA"/>
</dbReference>
<evidence type="ECO:0008006" key="3">
    <source>
        <dbReference type="Google" id="ProtNLM"/>
    </source>
</evidence>
<name>Q3A039_SYNC1</name>
<dbReference type="HOGENOM" id="CLU_1569208_0_0_7"/>
<reference evidence="2" key="1">
    <citation type="submission" date="2005-10" db="EMBL/GenBank/DDBJ databases">
        <title>Complete sequence of Pelobacter carbinolicus DSM 2380.</title>
        <authorList>
            <person name="Copeland A."/>
            <person name="Lucas S."/>
            <person name="Lapidus A."/>
            <person name="Barry K."/>
            <person name="Detter J.C."/>
            <person name="Glavina T."/>
            <person name="Hammon N."/>
            <person name="Israni S."/>
            <person name="Pitluck S."/>
            <person name="Chertkov O."/>
            <person name="Schmutz J."/>
            <person name="Larimer F."/>
            <person name="Land M."/>
            <person name="Kyrpides N."/>
            <person name="Ivanova N."/>
            <person name="Richardson P."/>
        </authorList>
    </citation>
    <scope>NUCLEOTIDE SEQUENCE [LARGE SCALE GENOMIC DNA]</scope>
    <source>
        <strain evidence="2">DSM 2380 / NBRC 103641 / GraBd1</strain>
    </source>
</reference>
<gene>
    <name evidence="1" type="ordered locus">Pcar_3033</name>
</gene>
<dbReference type="KEGG" id="pca:Pcar_3033"/>
<accession>Q3A039</accession>
<dbReference type="AlphaFoldDB" id="Q3A039"/>
<dbReference type="Proteomes" id="UP000002534">
    <property type="component" value="Chromosome"/>
</dbReference>
<protein>
    <recommendedName>
        <fullName evidence="3">Lipoprotein</fullName>
    </recommendedName>
</protein>
<proteinExistence type="predicted"/>